<dbReference type="InterPro" id="IPR023214">
    <property type="entry name" value="HAD_sf"/>
</dbReference>
<dbReference type="Pfam" id="PF13419">
    <property type="entry name" value="HAD_2"/>
    <property type="match status" value="1"/>
</dbReference>
<accession>A0A1S7DPI9</accession>
<dbReference type="Gene3D" id="3.40.50.1000">
    <property type="entry name" value="HAD superfamily/HAD-like"/>
    <property type="match status" value="1"/>
</dbReference>
<dbReference type="InterPro" id="IPR041492">
    <property type="entry name" value="HAD_2"/>
</dbReference>
<protein>
    <recommendedName>
        <fullName evidence="3">HAD family phosphatase</fullName>
    </recommendedName>
</protein>
<dbReference type="Gene3D" id="1.10.150.240">
    <property type="entry name" value="Putative phosphatase, domain 2"/>
    <property type="match status" value="1"/>
</dbReference>
<organism evidence="1 2">
    <name type="scientific">Riemerella anatipestifer</name>
    <name type="common">Moraxella anatipestifer</name>
    <dbReference type="NCBI Taxonomy" id="34085"/>
    <lineage>
        <taxon>Bacteria</taxon>
        <taxon>Pseudomonadati</taxon>
        <taxon>Bacteroidota</taxon>
        <taxon>Flavobacteriia</taxon>
        <taxon>Flavobacteriales</taxon>
        <taxon>Weeksellaceae</taxon>
        <taxon>Riemerella</taxon>
    </lineage>
</organism>
<dbReference type="InterPro" id="IPR023198">
    <property type="entry name" value="PGP-like_dom2"/>
</dbReference>
<name>A0A1S7DPI9_RIEAN</name>
<evidence type="ECO:0008006" key="3">
    <source>
        <dbReference type="Google" id="ProtNLM"/>
    </source>
</evidence>
<dbReference type="EMBL" id="CP011859">
    <property type="protein sequence ID" value="AQY21035.1"/>
    <property type="molecule type" value="Genomic_DNA"/>
</dbReference>
<dbReference type="AlphaFoldDB" id="A0A1S7DPI9"/>
<reference evidence="1 2" key="1">
    <citation type="submission" date="2015-06" db="EMBL/GenBank/DDBJ databases">
        <title>R. anatipestifer strain HXb2 is the most virulent strain so far, and the genome sequence would help us uncover the pathogenesis.</title>
        <authorList>
            <person name="Hu Q."/>
            <person name="Qi J."/>
            <person name="Bo H."/>
            <person name="Liu G."/>
            <person name="Tao M."/>
            <person name="Ding Y."/>
            <person name="Xue Y."/>
        </authorList>
    </citation>
    <scope>NUCLEOTIDE SEQUENCE [LARGE SCALE GENOMIC DNA]</scope>
    <source>
        <strain evidence="1 2">HXb2</strain>
    </source>
</reference>
<evidence type="ECO:0000313" key="1">
    <source>
        <dbReference type="EMBL" id="AQY21035.1"/>
    </source>
</evidence>
<sequence>MEDNKQDISKIITQDKVLFFDMDGTLVDTDYANYLSFKMAIQSVINPKQFLPFNPNERFNRTILQREFPNLKDNEYQEIIRLKESFYSENIGQTKLLPYANEILDRFFEFNTTVLVTNCREDRAIMTLNQHGLTDKFKHKIFRKSIAKDQHINKFENALKTLELEPQMIIAFENEQFEIDEAVKAGIPIENIISV</sequence>
<dbReference type="Proteomes" id="UP000189883">
    <property type="component" value="Chromosome"/>
</dbReference>
<dbReference type="SUPFAM" id="SSF56784">
    <property type="entry name" value="HAD-like"/>
    <property type="match status" value="1"/>
</dbReference>
<dbReference type="RefSeq" id="WP_079206261.1">
    <property type="nucleotide sequence ID" value="NZ_CP011859.1"/>
</dbReference>
<gene>
    <name evidence="1" type="ORF">AB406_0070</name>
</gene>
<proteinExistence type="predicted"/>
<dbReference type="InterPro" id="IPR036412">
    <property type="entry name" value="HAD-like_sf"/>
</dbReference>
<evidence type="ECO:0000313" key="2">
    <source>
        <dbReference type="Proteomes" id="UP000189883"/>
    </source>
</evidence>